<dbReference type="GO" id="GO:0005886">
    <property type="term" value="C:plasma membrane"/>
    <property type="evidence" value="ECO:0007669"/>
    <property type="project" value="TreeGrafter"/>
</dbReference>
<feature type="region of interest" description="Disordered" evidence="7">
    <location>
        <begin position="1"/>
        <end position="33"/>
    </location>
</feature>
<organism evidence="9 10">
    <name type="scientific">Aspergillus sergii</name>
    <dbReference type="NCBI Taxonomy" id="1034303"/>
    <lineage>
        <taxon>Eukaryota</taxon>
        <taxon>Fungi</taxon>
        <taxon>Dikarya</taxon>
        <taxon>Ascomycota</taxon>
        <taxon>Pezizomycotina</taxon>
        <taxon>Eurotiomycetes</taxon>
        <taxon>Eurotiomycetidae</taxon>
        <taxon>Eurotiales</taxon>
        <taxon>Aspergillaceae</taxon>
        <taxon>Aspergillus</taxon>
        <taxon>Aspergillus subgen. Circumdati</taxon>
    </lineage>
</organism>
<evidence type="ECO:0000256" key="6">
    <source>
        <dbReference type="ARBA" id="ARBA00023136"/>
    </source>
</evidence>
<dbReference type="EMBL" id="ML741807">
    <property type="protein sequence ID" value="KAE8325530.1"/>
    <property type="molecule type" value="Genomic_DNA"/>
</dbReference>
<dbReference type="Pfam" id="PF02133">
    <property type="entry name" value="Transp_cyt_pur"/>
    <property type="match status" value="1"/>
</dbReference>
<evidence type="ECO:0000256" key="4">
    <source>
        <dbReference type="ARBA" id="ARBA00022692"/>
    </source>
</evidence>
<evidence type="ECO:0000313" key="10">
    <source>
        <dbReference type="Proteomes" id="UP000325945"/>
    </source>
</evidence>
<dbReference type="GO" id="GO:0022857">
    <property type="term" value="F:transmembrane transporter activity"/>
    <property type="evidence" value="ECO:0007669"/>
    <property type="project" value="InterPro"/>
</dbReference>
<comment type="subcellular location">
    <subcellularLocation>
        <location evidence="1">Membrane</location>
        <topology evidence="1">Multi-pass membrane protein</topology>
    </subcellularLocation>
</comment>
<keyword evidence="5 8" id="KW-1133">Transmembrane helix</keyword>
<dbReference type="InterPro" id="IPR001248">
    <property type="entry name" value="Pur-cyt_permease"/>
</dbReference>
<dbReference type="PANTHER" id="PTHR31806:SF16">
    <property type="entry name" value="PURINE-CYTOSINE TRANSPORTER (EUROFUNG)"/>
    <property type="match status" value="1"/>
</dbReference>
<dbReference type="PANTHER" id="PTHR31806">
    <property type="entry name" value="PURINE-CYTOSINE PERMEASE FCY2-RELATED"/>
    <property type="match status" value="1"/>
</dbReference>
<comment type="similarity">
    <text evidence="2">Belongs to the purine-cytosine permease (2.A.39) family.</text>
</comment>
<dbReference type="GO" id="GO:0000329">
    <property type="term" value="C:fungal-type vacuole membrane"/>
    <property type="evidence" value="ECO:0007669"/>
    <property type="project" value="TreeGrafter"/>
</dbReference>
<dbReference type="Gene3D" id="1.10.4160.10">
    <property type="entry name" value="Hydantoin permease"/>
    <property type="match status" value="1"/>
</dbReference>
<name>A0A5N6X1S7_9EURO</name>
<reference evidence="10" key="1">
    <citation type="submission" date="2019-04" db="EMBL/GenBank/DDBJ databases">
        <title>Friends and foes A comparative genomics studyof 23 Aspergillus species from section Flavi.</title>
        <authorList>
            <consortium name="DOE Joint Genome Institute"/>
            <person name="Kjaerbolling I."/>
            <person name="Vesth T."/>
            <person name="Frisvad J.C."/>
            <person name="Nybo J.L."/>
            <person name="Theobald S."/>
            <person name="Kildgaard S."/>
            <person name="Isbrandt T."/>
            <person name="Kuo A."/>
            <person name="Sato A."/>
            <person name="Lyhne E.K."/>
            <person name="Kogle M.E."/>
            <person name="Wiebenga A."/>
            <person name="Kun R.S."/>
            <person name="Lubbers R.J."/>
            <person name="Makela M.R."/>
            <person name="Barry K."/>
            <person name="Chovatia M."/>
            <person name="Clum A."/>
            <person name="Daum C."/>
            <person name="Haridas S."/>
            <person name="He G."/>
            <person name="LaButti K."/>
            <person name="Lipzen A."/>
            <person name="Mondo S."/>
            <person name="Riley R."/>
            <person name="Salamov A."/>
            <person name="Simmons B.A."/>
            <person name="Magnuson J.K."/>
            <person name="Henrissat B."/>
            <person name="Mortensen U.H."/>
            <person name="Larsen T.O."/>
            <person name="Devries R.P."/>
            <person name="Grigoriev I.V."/>
            <person name="Machida M."/>
            <person name="Baker S.E."/>
            <person name="Andersen M.R."/>
        </authorList>
    </citation>
    <scope>NUCLEOTIDE SEQUENCE [LARGE SCALE GENOMIC DNA]</scope>
    <source>
        <strain evidence="10">CBS 130017</strain>
    </source>
</reference>
<sequence>MMSEAEKARISPSVQSVTQESLEDQTPLNASHRSRYQRWAGSIKGLEARGIEPIPLEERLKTSPSASFHMLLMWFSMGMALNNMVVGSLGTLVMKLSFADAALCAIFGNILGGMAVGYMSTWGPRSGNRTLVWFIRCV</sequence>
<gene>
    <name evidence="9" type="ORF">BDV39DRAFT_178615</name>
</gene>
<keyword evidence="4 8" id="KW-0812">Transmembrane</keyword>
<feature type="compositionally biased region" description="Polar residues" evidence="7">
    <location>
        <begin position="12"/>
        <end position="31"/>
    </location>
</feature>
<proteinExistence type="inferred from homology"/>
<evidence type="ECO:0000256" key="2">
    <source>
        <dbReference type="ARBA" id="ARBA00008974"/>
    </source>
</evidence>
<evidence type="ECO:0000256" key="7">
    <source>
        <dbReference type="SAM" id="MobiDB-lite"/>
    </source>
</evidence>
<evidence type="ECO:0000313" key="9">
    <source>
        <dbReference type="EMBL" id="KAE8325530.1"/>
    </source>
</evidence>
<feature type="transmembrane region" description="Helical" evidence="8">
    <location>
        <begin position="71"/>
        <end position="92"/>
    </location>
</feature>
<keyword evidence="6 8" id="KW-0472">Membrane</keyword>
<accession>A0A5N6X1S7</accession>
<keyword evidence="10" id="KW-1185">Reference proteome</keyword>
<evidence type="ECO:0000256" key="8">
    <source>
        <dbReference type="SAM" id="Phobius"/>
    </source>
</evidence>
<keyword evidence="3" id="KW-0813">Transport</keyword>
<dbReference type="AlphaFoldDB" id="A0A5N6X1S7"/>
<dbReference type="InterPro" id="IPR026030">
    <property type="entry name" value="Pur-cyt_permease_Fcy2/21/22"/>
</dbReference>
<evidence type="ECO:0000256" key="3">
    <source>
        <dbReference type="ARBA" id="ARBA00022448"/>
    </source>
</evidence>
<evidence type="ECO:0008006" key="11">
    <source>
        <dbReference type="Google" id="ProtNLM"/>
    </source>
</evidence>
<dbReference type="Proteomes" id="UP000325945">
    <property type="component" value="Unassembled WGS sequence"/>
</dbReference>
<evidence type="ECO:0000256" key="5">
    <source>
        <dbReference type="ARBA" id="ARBA00022989"/>
    </source>
</evidence>
<feature type="transmembrane region" description="Helical" evidence="8">
    <location>
        <begin position="98"/>
        <end position="119"/>
    </location>
</feature>
<protein>
    <recommendedName>
        <fullName evidence="11">Permease for cytosine/purines, uracil, thiamine, allantoin-domain-containing protein</fullName>
    </recommendedName>
</protein>
<evidence type="ECO:0000256" key="1">
    <source>
        <dbReference type="ARBA" id="ARBA00004141"/>
    </source>
</evidence>